<dbReference type="GO" id="GO:0008239">
    <property type="term" value="F:dipeptidyl-peptidase activity"/>
    <property type="evidence" value="ECO:0007669"/>
    <property type="project" value="TreeGrafter"/>
</dbReference>
<dbReference type="InterPro" id="IPR050278">
    <property type="entry name" value="Serine_Prot_S9B/DPPIV"/>
</dbReference>
<dbReference type="AlphaFoldDB" id="A0AAU9CLF6"/>
<organism evidence="7 8">
    <name type="scientific">Fulvitalea axinellae</name>
    <dbReference type="NCBI Taxonomy" id="1182444"/>
    <lineage>
        <taxon>Bacteria</taxon>
        <taxon>Pseudomonadati</taxon>
        <taxon>Bacteroidota</taxon>
        <taxon>Cytophagia</taxon>
        <taxon>Cytophagales</taxon>
        <taxon>Persicobacteraceae</taxon>
        <taxon>Fulvitalea</taxon>
    </lineage>
</organism>
<evidence type="ECO:0000256" key="4">
    <source>
        <dbReference type="SAM" id="SignalP"/>
    </source>
</evidence>
<evidence type="ECO:0000256" key="1">
    <source>
        <dbReference type="ARBA" id="ARBA00022670"/>
    </source>
</evidence>
<evidence type="ECO:0000256" key="3">
    <source>
        <dbReference type="ARBA" id="ARBA00023180"/>
    </source>
</evidence>
<dbReference type="GO" id="GO:0006508">
    <property type="term" value="P:proteolysis"/>
    <property type="evidence" value="ECO:0007669"/>
    <property type="project" value="UniProtKB-KW"/>
</dbReference>
<accession>A0AAU9CLF6</accession>
<dbReference type="FunFam" id="3.40.50.1820:FF:000003">
    <property type="entry name" value="Dipeptidyl peptidase 4"/>
    <property type="match status" value="1"/>
</dbReference>
<evidence type="ECO:0000259" key="6">
    <source>
        <dbReference type="Pfam" id="PF00930"/>
    </source>
</evidence>
<dbReference type="InterPro" id="IPR002471">
    <property type="entry name" value="Pept_S9_AS"/>
</dbReference>
<keyword evidence="4" id="KW-0732">Signal</keyword>
<dbReference type="EMBL" id="AP025314">
    <property type="protein sequence ID" value="BDD08772.1"/>
    <property type="molecule type" value="Genomic_DNA"/>
</dbReference>
<dbReference type="InterPro" id="IPR001375">
    <property type="entry name" value="Peptidase_S9_cat"/>
</dbReference>
<keyword evidence="1" id="KW-0645">Protease</keyword>
<evidence type="ECO:0000313" key="8">
    <source>
        <dbReference type="Proteomes" id="UP001348817"/>
    </source>
</evidence>
<reference evidence="7 8" key="1">
    <citation type="submission" date="2021-12" db="EMBL/GenBank/DDBJ databases">
        <title>Genome sequencing of bacteria with rrn-lacking chromosome and rrn-plasmid.</title>
        <authorList>
            <person name="Anda M."/>
            <person name="Iwasaki W."/>
        </authorList>
    </citation>
    <scope>NUCLEOTIDE SEQUENCE [LARGE SCALE GENOMIC DNA]</scope>
    <source>
        <strain evidence="7 8">DSM 100852</strain>
    </source>
</reference>
<feature type="signal peptide" evidence="4">
    <location>
        <begin position="1"/>
        <end position="22"/>
    </location>
</feature>
<evidence type="ECO:0000256" key="2">
    <source>
        <dbReference type="ARBA" id="ARBA00022801"/>
    </source>
</evidence>
<feature type="domain" description="Peptidase S9 prolyl oligopeptidase catalytic" evidence="5">
    <location>
        <begin position="537"/>
        <end position="731"/>
    </location>
</feature>
<name>A0AAU9CLF6_9BACT</name>
<dbReference type="Pfam" id="PF00326">
    <property type="entry name" value="Peptidase_S9"/>
    <property type="match status" value="1"/>
</dbReference>
<dbReference type="SUPFAM" id="SSF82171">
    <property type="entry name" value="DPP6 N-terminal domain-like"/>
    <property type="match status" value="1"/>
</dbReference>
<dbReference type="Gene3D" id="2.140.10.30">
    <property type="entry name" value="Dipeptidylpeptidase IV, N-terminal domain"/>
    <property type="match status" value="1"/>
</dbReference>
<dbReference type="GO" id="GO:0004252">
    <property type="term" value="F:serine-type endopeptidase activity"/>
    <property type="evidence" value="ECO:0007669"/>
    <property type="project" value="InterPro"/>
</dbReference>
<keyword evidence="2" id="KW-0378">Hydrolase</keyword>
<keyword evidence="8" id="KW-1185">Reference proteome</keyword>
<dbReference type="KEGG" id="fax:FUAX_12040"/>
<dbReference type="Pfam" id="PF00930">
    <property type="entry name" value="DPPIV_N"/>
    <property type="match status" value="1"/>
</dbReference>
<evidence type="ECO:0000259" key="5">
    <source>
        <dbReference type="Pfam" id="PF00326"/>
    </source>
</evidence>
<dbReference type="PANTHER" id="PTHR11731:SF193">
    <property type="entry name" value="DIPEPTIDYL PEPTIDASE 9"/>
    <property type="match status" value="1"/>
</dbReference>
<sequence length="732" mass="83948">MKHNLKATLIVFLSFLTLSAFAQEKKDITLESIFKQGAFGSRSVYGVNWMNDGRYYSSLKSDRNSSFVVKFDIVKNAAIDTLVDTRQLRTIDNEFPRFSGYSFNADETQALLTTSFERIYRRSSKAVYYLYNIERNTLRVLADGKKVSYATFSPDGKKVAYTRDNNLYVANLANLNETAITTDGEWNKIINGSADWVYEEEFSMAKAFKWSPDSKRIAFLRFDESGVKEYNMQIWGNLYPKDYKFKYPKAGEDNSLIEVKVYDTSNGQTVSMDIGQETDIYVPRIYWTSKAGQLSILRLNRLQNRMDILHGNTASGATVTALTETAKTYVDLDYNDNLTYLKNDKGIIRTSEQDGYKHIYWHSADGQQTRQITKGDWEVTELVGVNQKSKKIYFISTETSPLQRELYVIGMNGRGKKKLSKLEGTNRVNMSKDHAYYINYYSSLTTPNTVTLHRSSGKQLSVLEENKATLERLEGYKIGEKKFFDFTTEENISLNGYMVYPADFDKNKKYPVLMYVYGGPGSQNVKNSFPSSRDRWFNMLANKGYIVACVDNRGTGFRGRDFKHVTYKNLGKYESQDQISAAKYLGSLPYVDKGRIGIWGWSYGGYMSSLCLFTGNDVFKAAIAVAPVTNWRFYDSIYTERYMQRPQDNPTGYDAFSPVFHASKLKGNFLLVHGTGDDNVHFQNAVELVNELVKTDKQFESFYYPNRNHGIYGGNTTMHLYRMLTNFVMNKL</sequence>
<dbReference type="RefSeq" id="WP_338394008.1">
    <property type="nucleotide sequence ID" value="NZ_AP025314.1"/>
</dbReference>
<dbReference type="PANTHER" id="PTHR11731">
    <property type="entry name" value="PROTEASE FAMILY S9B,C DIPEPTIDYL-PEPTIDASE IV-RELATED"/>
    <property type="match status" value="1"/>
</dbReference>
<dbReference type="SUPFAM" id="SSF53474">
    <property type="entry name" value="alpha/beta-Hydrolases"/>
    <property type="match status" value="1"/>
</dbReference>
<dbReference type="InterPro" id="IPR002469">
    <property type="entry name" value="Peptidase_S9B_N"/>
</dbReference>
<dbReference type="Gene3D" id="3.40.50.1820">
    <property type="entry name" value="alpha/beta hydrolase"/>
    <property type="match status" value="1"/>
</dbReference>
<feature type="chain" id="PRO_5043986754" evidence="4">
    <location>
        <begin position="23"/>
        <end position="732"/>
    </location>
</feature>
<dbReference type="InterPro" id="IPR029058">
    <property type="entry name" value="AB_hydrolase_fold"/>
</dbReference>
<gene>
    <name evidence="7" type="primary">pepX1</name>
    <name evidence="7" type="ORF">FUAX_12040</name>
</gene>
<dbReference type="Proteomes" id="UP001348817">
    <property type="component" value="Chromosome"/>
</dbReference>
<protein>
    <submittedName>
        <fullName evidence="7">Peptidase S9</fullName>
    </submittedName>
</protein>
<keyword evidence="3" id="KW-0325">Glycoprotein</keyword>
<dbReference type="PROSITE" id="PS00708">
    <property type="entry name" value="PRO_ENDOPEP_SER"/>
    <property type="match status" value="1"/>
</dbReference>
<feature type="domain" description="Dipeptidylpeptidase IV N-terminal" evidence="6">
    <location>
        <begin position="105"/>
        <end position="447"/>
    </location>
</feature>
<proteinExistence type="predicted"/>
<evidence type="ECO:0000313" key="7">
    <source>
        <dbReference type="EMBL" id="BDD08772.1"/>
    </source>
</evidence>